<evidence type="ECO:0000256" key="4">
    <source>
        <dbReference type="ARBA" id="ARBA00022679"/>
    </source>
</evidence>
<keyword evidence="6" id="KW-1133">Transmembrane helix</keyword>
<evidence type="ECO:0000313" key="11">
    <source>
        <dbReference type="Proteomes" id="UP001489004"/>
    </source>
</evidence>
<dbReference type="PANTHER" id="PTHR21461:SF69">
    <property type="entry name" value="GLYCOSYLTRANSFERASE FAMILY 92 PROTEIN"/>
    <property type="match status" value="1"/>
</dbReference>
<accession>A0AAW1P1T7</accession>
<reference evidence="10 11" key="1">
    <citation type="journal article" date="2024" name="Nat. Commun.">
        <title>Phylogenomics reveals the evolutionary origins of lichenization in chlorophyte algae.</title>
        <authorList>
            <person name="Puginier C."/>
            <person name="Libourel C."/>
            <person name="Otte J."/>
            <person name="Skaloud P."/>
            <person name="Haon M."/>
            <person name="Grisel S."/>
            <person name="Petersen M."/>
            <person name="Berrin J.G."/>
            <person name="Delaux P.M."/>
            <person name="Dal Grande F."/>
            <person name="Keller J."/>
        </authorList>
    </citation>
    <scope>NUCLEOTIDE SEQUENCE [LARGE SCALE GENOMIC DNA]</scope>
    <source>
        <strain evidence="10 11">SAG 2043</strain>
    </source>
</reference>
<evidence type="ECO:0000256" key="9">
    <source>
        <dbReference type="SAM" id="SignalP"/>
    </source>
</evidence>
<evidence type="ECO:0000256" key="1">
    <source>
        <dbReference type="ARBA" id="ARBA00004167"/>
    </source>
</evidence>
<dbReference type="EMBL" id="JALJOR010000022">
    <property type="protein sequence ID" value="KAK9803282.1"/>
    <property type="molecule type" value="Genomic_DNA"/>
</dbReference>
<evidence type="ECO:0000313" key="10">
    <source>
        <dbReference type="EMBL" id="KAK9803282.1"/>
    </source>
</evidence>
<dbReference type="SUPFAM" id="SSF53448">
    <property type="entry name" value="Nucleotide-diphospho-sugar transferases"/>
    <property type="match status" value="1"/>
</dbReference>
<evidence type="ECO:0000256" key="7">
    <source>
        <dbReference type="ARBA" id="ARBA00023136"/>
    </source>
</evidence>
<name>A0AAW1P1T7_9CHLO</name>
<protein>
    <recommendedName>
        <fullName evidence="8">Glycosyltransferase family 92 protein</fullName>
        <ecNumber evidence="8">2.4.1.-</ecNumber>
    </recommendedName>
</protein>
<dbReference type="InterPro" id="IPR008166">
    <property type="entry name" value="Glyco_transf_92"/>
</dbReference>
<keyword evidence="9" id="KW-0732">Signal</keyword>
<dbReference type="GO" id="GO:0005737">
    <property type="term" value="C:cytoplasm"/>
    <property type="evidence" value="ECO:0007669"/>
    <property type="project" value="TreeGrafter"/>
</dbReference>
<dbReference type="PANTHER" id="PTHR21461">
    <property type="entry name" value="GLYCOSYLTRANSFERASE FAMILY 92 PROTEIN"/>
    <property type="match status" value="1"/>
</dbReference>
<comment type="subcellular location">
    <subcellularLocation>
        <location evidence="1">Membrane</location>
        <topology evidence="1">Single-pass membrane protein</topology>
    </subcellularLocation>
</comment>
<dbReference type="Proteomes" id="UP001489004">
    <property type="component" value="Unassembled WGS sequence"/>
</dbReference>
<feature type="chain" id="PRO_5043407770" description="Glycosyltransferase family 92 protein" evidence="9">
    <location>
        <begin position="23"/>
        <end position="300"/>
    </location>
</feature>
<evidence type="ECO:0000256" key="8">
    <source>
        <dbReference type="RuleBase" id="RU366017"/>
    </source>
</evidence>
<dbReference type="GO" id="GO:0016757">
    <property type="term" value="F:glycosyltransferase activity"/>
    <property type="evidence" value="ECO:0007669"/>
    <property type="project" value="UniProtKB-UniRule"/>
</dbReference>
<comment type="caution">
    <text evidence="10">The sequence shown here is derived from an EMBL/GenBank/DDBJ whole genome shotgun (WGS) entry which is preliminary data.</text>
</comment>
<keyword evidence="3 8" id="KW-0328">Glycosyltransferase</keyword>
<evidence type="ECO:0000256" key="6">
    <source>
        <dbReference type="ARBA" id="ARBA00022989"/>
    </source>
</evidence>
<keyword evidence="7" id="KW-0472">Membrane</keyword>
<keyword evidence="4 8" id="KW-0808">Transferase</keyword>
<dbReference type="AlphaFoldDB" id="A0AAW1P1T7"/>
<dbReference type="Pfam" id="PF01697">
    <property type="entry name" value="Glyco_transf_92"/>
    <property type="match status" value="1"/>
</dbReference>
<dbReference type="GO" id="GO:0016020">
    <property type="term" value="C:membrane"/>
    <property type="evidence" value="ECO:0007669"/>
    <property type="project" value="UniProtKB-SubCell"/>
</dbReference>
<gene>
    <name evidence="10" type="ORF">WJX72_006976</name>
</gene>
<sequence length="300" mass="33680">MTLAVSTLLIAAVLQLALLVTAQPSAVVSSHVASQHAPAIEPNSVAMCLVVKNQNDDIREWIQHHQQLGVSKFYVWDNNSSVPMLQQLYDLVESGVVDYRYFLEFEHPSRFAQSWVYDQCLQRYGGDHRWIAFMDADEFLVLKPGYTQLPDLLREYEDYGGLAINWIMFGSSGHVTRPKGSTLTAYSKCLPKDNKNNLHVKVIANTKYATSVGASPHGFLYRDSKFAVDVLLNRVDGPFTKAVRTDKVVIHHYVLKSLEEFRGKMLRGAAHGHLSKDMSFFQKVDEQATVDCREAGSVAA</sequence>
<proteinExistence type="inferred from homology"/>
<keyword evidence="11" id="KW-1185">Reference proteome</keyword>
<keyword evidence="5" id="KW-0812">Transmembrane</keyword>
<evidence type="ECO:0000256" key="3">
    <source>
        <dbReference type="ARBA" id="ARBA00022676"/>
    </source>
</evidence>
<evidence type="ECO:0000256" key="2">
    <source>
        <dbReference type="ARBA" id="ARBA00007647"/>
    </source>
</evidence>
<dbReference type="InterPro" id="IPR029044">
    <property type="entry name" value="Nucleotide-diphossugar_trans"/>
</dbReference>
<evidence type="ECO:0000256" key="5">
    <source>
        <dbReference type="ARBA" id="ARBA00022692"/>
    </source>
</evidence>
<dbReference type="EC" id="2.4.1.-" evidence="8"/>
<comment type="similarity">
    <text evidence="2 8">Belongs to the glycosyltransferase 92 family.</text>
</comment>
<organism evidence="10 11">
    <name type="scientific">[Myrmecia] bisecta</name>
    <dbReference type="NCBI Taxonomy" id="41462"/>
    <lineage>
        <taxon>Eukaryota</taxon>
        <taxon>Viridiplantae</taxon>
        <taxon>Chlorophyta</taxon>
        <taxon>core chlorophytes</taxon>
        <taxon>Trebouxiophyceae</taxon>
        <taxon>Trebouxiales</taxon>
        <taxon>Trebouxiaceae</taxon>
        <taxon>Myrmecia</taxon>
    </lineage>
</organism>
<feature type="signal peptide" evidence="9">
    <location>
        <begin position="1"/>
        <end position="22"/>
    </location>
</feature>